<dbReference type="eggNOG" id="COG1302">
    <property type="taxonomic scope" value="Bacteria"/>
</dbReference>
<evidence type="ECO:0000313" key="3">
    <source>
        <dbReference type="Proteomes" id="UP000003860"/>
    </source>
</evidence>
<proteinExistence type="inferred from homology"/>
<dbReference type="Pfam" id="PF03780">
    <property type="entry name" value="Asp23"/>
    <property type="match status" value="1"/>
</dbReference>
<organism evidence="2 3">
    <name type="scientific">Ruminiclostridium papyrosolvens DSM 2782</name>
    <dbReference type="NCBI Taxonomy" id="588581"/>
    <lineage>
        <taxon>Bacteria</taxon>
        <taxon>Bacillati</taxon>
        <taxon>Bacillota</taxon>
        <taxon>Clostridia</taxon>
        <taxon>Eubacteriales</taxon>
        <taxon>Oscillospiraceae</taxon>
        <taxon>Ruminiclostridium</taxon>
    </lineage>
</organism>
<accession>F1TB63</accession>
<dbReference type="Proteomes" id="UP000003860">
    <property type="component" value="Unassembled WGS sequence"/>
</dbReference>
<dbReference type="AlphaFoldDB" id="F1TB63"/>
<comment type="caution">
    <text evidence="2">The sequence shown here is derived from an EMBL/GenBank/DDBJ whole genome shotgun (WGS) entry which is preliminary data.</text>
</comment>
<dbReference type="EMBL" id="ACXX02000004">
    <property type="protein sequence ID" value="EGD48267.1"/>
    <property type="molecule type" value="Genomic_DNA"/>
</dbReference>
<dbReference type="SUPFAM" id="SSF52540">
    <property type="entry name" value="P-loop containing nucleoside triphosphate hydrolases"/>
    <property type="match status" value="1"/>
</dbReference>
<evidence type="ECO:0000313" key="2">
    <source>
        <dbReference type="EMBL" id="EGD48267.1"/>
    </source>
</evidence>
<dbReference type="OrthoDB" id="5429664at2"/>
<comment type="similarity">
    <text evidence="1">Belongs to the asp23 family.</text>
</comment>
<gene>
    <name evidence="2" type="ORF">Cpap_2417</name>
</gene>
<reference evidence="2" key="1">
    <citation type="submission" date="2009-07" db="EMBL/GenBank/DDBJ databases">
        <authorList>
            <consortium name="US DOE Joint Genome Institute (JGI-PGF)"/>
            <person name="Lucas S."/>
            <person name="Copeland A."/>
            <person name="Lapidus A."/>
            <person name="Glavina del Rio T."/>
            <person name="Tice H."/>
            <person name="Bruce D."/>
            <person name="Goodwin L."/>
            <person name="Pitluck S."/>
            <person name="Larimer F."/>
            <person name="Land M.L."/>
            <person name="Mouttaki H."/>
            <person name="He Z."/>
            <person name="Zhou J."/>
            <person name="Hemme C.L."/>
        </authorList>
    </citation>
    <scope>NUCLEOTIDE SEQUENCE [LARGE SCALE GENOMIC DNA]</scope>
    <source>
        <strain evidence="2">DSM 2782</strain>
    </source>
</reference>
<reference evidence="2" key="2">
    <citation type="submission" date="2011-01" db="EMBL/GenBank/DDBJ databases">
        <title>The Non-contiguous Finished genome of Clostridium papyrosolvens.</title>
        <authorList>
            <person name="Lucas S."/>
            <person name="Copeland A."/>
            <person name="Lapidus A."/>
            <person name="Cheng J.-F."/>
            <person name="Goodwin L."/>
            <person name="Pitluck S."/>
            <person name="Misra M."/>
            <person name="Chertkov O."/>
            <person name="Detter J.C."/>
            <person name="Han C."/>
            <person name="Tapia R."/>
            <person name="Land M."/>
            <person name="Hauser L."/>
            <person name="Kyrpides N."/>
            <person name="Ivanova N."/>
            <person name="Pagani I."/>
            <person name="Mouttaki H."/>
            <person name="He Z."/>
            <person name="Zhou J."/>
            <person name="Hemme C.L."/>
            <person name="Woyke T."/>
        </authorList>
    </citation>
    <scope>NUCLEOTIDE SEQUENCE [LARGE SCALE GENOMIC DNA]</scope>
    <source>
        <strain evidence="2">DSM 2782</strain>
    </source>
</reference>
<evidence type="ECO:0000256" key="1">
    <source>
        <dbReference type="ARBA" id="ARBA00005721"/>
    </source>
</evidence>
<dbReference type="InterPro" id="IPR027417">
    <property type="entry name" value="P-loop_NTPase"/>
</dbReference>
<protein>
    <recommendedName>
        <fullName evidence="4">Asp23/Gls24 family envelope stress response protein</fullName>
    </recommendedName>
</protein>
<name>F1TB63_9FIRM</name>
<evidence type="ECO:0008006" key="4">
    <source>
        <dbReference type="Google" id="ProtNLM"/>
    </source>
</evidence>
<dbReference type="STRING" id="588581.Cpap_2417"/>
<sequence>MKVIGFIGPSGTGKSHRASWVARERGTDFIIDDGLLIKGNQIIAGVSAKKESTKIASIKRALFTDKKHTEDVAKALILYNAQALLILGTSEGMVETIAERLGIGPVDEKVLITDVASEYEIKQALATRREQGKHVIPVPTFEIKKDFSGYFLDPLQIFRRKGKGSYQLVGEKSVVRPTFSYMGNYTISDYTIYQIVEYVTANIPGVSKISRFRAENRPDGIYIEMDLILIYGYMIKPLLREIQEKVSEQIKHLTALNIQRMNVVAKSLVVENKK</sequence>
<dbReference type="RefSeq" id="WP_004618317.1">
    <property type="nucleotide sequence ID" value="NZ_ACXX02000004.1"/>
</dbReference>
<dbReference type="InterPro" id="IPR005531">
    <property type="entry name" value="Asp23"/>
</dbReference>
<keyword evidence="3" id="KW-1185">Reference proteome</keyword>